<sequence length="185" mass="21009">MKKILYILLMLSLIMSCGTQKNTVTKKEAENKNEVVEEKKNEIKTLKIGDTIKNSKAEITIKKIEFSYDVLPDDTSGFYTHYPAESGNVYIHVDTDVKNIQKQQLGADEIMTVTADYNGGYTYSAEPIPEDSQTGFTYANITAIDPLKTLGVRYLLSVPQEVEETQNPLKLIFEIEGEKYEYTMR</sequence>
<proteinExistence type="predicted"/>
<gene>
    <name evidence="3" type="ordered locus">Sterm_2843</name>
</gene>
<evidence type="ECO:0000313" key="4">
    <source>
        <dbReference type="Proteomes" id="UP000000845"/>
    </source>
</evidence>
<dbReference type="Proteomes" id="UP000000845">
    <property type="component" value="Chromosome"/>
</dbReference>
<evidence type="ECO:0008006" key="5">
    <source>
        <dbReference type="Google" id="ProtNLM"/>
    </source>
</evidence>
<reference evidence="3 4" key="2">
    <citation type="journal article" date="2010" name="Stand. Genomic Sci.">
        <title>Complete genome sequence of Sebaldella termitidis type strain (NCTC 11300).</title>
        <authorList>
            <person name="Harmon-Smith M."/>
            <person name="Celia L."/>
            <person name="Chertkov O."/>
            <person name="Lapidus A."/>
            <person name="Copeland A."/>
            <person name="Glavina Del Rio T."/>
            <person name="Nolan M."/>
            <person name="Lucas S."/>
            <person name="Tice H."/>
            <person name="Cheng J.F."/>
            <person name="Han C."/>
            <person name="Detter J.C."/>
            <person name="Bruce D."/>
            <person name="Goodwin L."/>
            <person name="Pitluck S."/>
            <person name="Pati A."/>
            <person name="Liolios K."/>
            <person name="Ivanova N."/>
            <person name="Mavromatis K."/>
            <person name="Mikhailova N."/>
            <person name="Chen A."/>
            <person name="Palaniappan K."/>
            <person name="Land M."/>
            <person name="Hauser L."/>
            <person name="Chang Y.J."/>
            <person name="Jeffries C.D."/>
            <person name="Brettin T."/>
            <person name="Goker M."/>
            <person name="Beck B."/>
            <person name="Bristow J."/>
            <person name="Eisen J.A."/>
            <person name="Markowitz V."/>
            <person name="Hugenholtz P."/>
            <person name="Kyrpides N.C."/>
            <person name="Klenk H.P."/>
            <person name="Chen F."/>
        </authorList>
    </citation>
    <scope>NUCLEOTIDE SEQUENCE [LARGE SCALE GENOMIC DNA]</scope>
    <source>
        <strain evidence="4">ATCC 33386 / NCTC 11300</strain>
    </source>
</reference>
<dbReference type="AlphaFoldDB" id="D1AN83"/>
<dbReference type="RefSeq" id="WP_012862281.1">
    <property type="nucleotide sequence ID" value="NC_013517.1"/>
</dbReference>
<keyword evidence="4" id="KW-1185">Reference proteome</keyword>
<dbReference type="HOGENOM" id="CLU_1453156_0_0_0"/>
<evidence type="ECO:0000313" key="3">
    <source>
        <dbReference type="EMBL" id="ACZ09687.1"/>
    </source>
</evidence>
<dbReference type="KEGG" id="str:Sterm_2843"/>
<dbReference type="STRING" id="526218.Sterm_2843"/>
<evidence type="ECO:0000256" key="1">
    <source>
        <dbReference type="ARBA" id="ARBA00022729"/>
    </source>
</evidence>
<dbReference type="EMBL" id="CP001739">
    <property type="protein sequence ID" value="ACZ09687.1"/>
    <property type="molecule type" value="Genomic_DNA"/>
</dbReference>
<accession>D1AN83</accession>
<dbReference type="eggNOG" id="ENOG5031YVG">
    <property type="taxonomic scope" value="Bacteria"/>
</dbReference>
<dbReference type="InterPro" id="IPR029050">
    <property type="entry name" value="Immunoprotect_excell_Ig-like"/>
</dbReference>
<evidence type="ECO:0000256" key="2">
    <source>
        <dbReference type="SAM" id="SignalP"/>
    </source>
</evidence>
<protein>
    <recommendedName>
        <fullName evidence="5">Lipoprotein</fullName>
    </recommendedName>
</protein>
<keyword evidence="1 2" id="KW-0732">Signal</keyword>
<organism evidence="3 4">
    <name type="scientific">Sebaldella termitidis (strain ATCC 33386 / NCTC 11300)</name>
    <dbReference type="NCBI Taxonomy" id="526218"/>
    <lineage>
        <taxon>Bacteria</taxon>
        <taxon>Fusobacteriati</taxon>
        <taxon>Fusobacteriota</taxon>
        <taxon>Fusobacteriia</taxon>
        <taxon>Fusobacteriales</taxon>
        <taxon>Leptotrichiaceae</taxon>
        <taxon>Sebaldella</taxon>
    </lineage>
</organism>
<reference evidence="4" key="1">
    <citation type="submission" date="2009-09" db="EMBL/GenBank/DDBJ databases">
        <title>The complete chromosome of Sebaldella termitidis ATCC 33386.</title>
        <authorList>
            <consortium name="US DOE Joint Genome Institute (JGI-PGF)"/>
            <person name="Lucas S."/>
            <person name="Copeland A."/>
            <person name="Lapidus A."/>
            <person name="Glavina del Rio T."/>
            <person name="Dalin E."/>
            <person name="Tice H."/>
            <person name="Bruce D."/>
            <person name="Goodwin L."/>
            <person name="Pitluck S."/>
            <person name="Kyrpides N."/>
            <person name="Mavromatis K."/>
            <person name="Ivanova N."/>
            <person name="Mikhailova N."/>
            <person name="Sims D."/>
            <person name="Meincke L."/>
            <person name="Brettin T."/>
            <person name="Detter J.C."/>
            <person name="Han C."/>
            <person name="Larimer F."/>
            <person name="Land M."/>
            <person name="Hauser L."/>
            <person name="Markowitz V."/>
            <person name="Cheng J.F."/>
            <person name="Hugenholtz P."/>
            <person name="Woyke T."/>
            <person name="Wu D."/>
            <person name="Eisen J.A."/>
        </authorList>
    </citation>
    <scope>NUCLEOTIDE SEQUENCE [LARGE SCALE GENOMIC DNA]</scope>
    <source>
        <strain evidence="4">ATCC 33386 / NCTC 11300</strain>
    </source>
</reference>
<name>D1AN83_SEBTE</name>
<dbReference type="PROSITE" id="PS51257">
    <property type="entry name" value="PROKAR_LIPOPROTEIN"/>
    <property type="match status" value="1"/>
</dbReference>
<feature type="chain" id="PRO_5003019854" description="Lipoprotein" evidence="2">
    <location>
        <begin position="22"/>
        <end position="185"/>
    </location>
</feature>
<dbReference type="Gene3D" id="2.60.40.1240">
    <property type="match status" value="1"/>
</dbReference>
<feature type="signal peptide" evidence="2">
    <location>
        <begin position="1"/>
        <end position="21"/>
    </location>
</feature>